<evidence type="ECO:0000256" key="2">
    <source>
        <dbReference type="SAM" id="MobiDB-lite"/>
    </source>
</evidence>
<gene>
    <name evidence="3" type="ORF">PINE0816_LOCUS6757</name>
</gene>
<feature type="region of interest" description="Disordered" evidence="2">
    <location>
        <begin position="1"/>
        <end position="41"/>
    </location>
</feature>
<keyword evidence="1" id="KW-0175">Coiled coil</keyword>
<evidence type="ECO:0008006" key="4">
    <source>
        <dbReference type="Google" id="ProtNLM"/>
    </source>
</evidence>
<protein>
    <recommendedName>
        <fullName evidence="4">UBX domain-containing protein</fullName>
    </recommendedName>
</protein>
<dbReference type="GO" id="GO:0043130">
    <property type="term" value="F:ubiquitin binding"/>
    <property type="evidence" value="ECO:0007669"/>
    <property type="project" value="TreeGrafter"/>
</dbReference>
<dbReference type="GO" id="GO:0005783">
    <property type="term" value="C:endoplasmic reticulum"/>
    <property type="evidence" value="ECO:0007669"/>
    <property type="project" value="TreeGrafter"/>
</dbReference>
<dbReference type="SUPFAM" id="SSF54236">
    <property type="entry name" value="Ubiquitin-like"/>
    <property type="match status" value="1"/>
</dbReference>
<evidence type="ECO:0000256" key="1">
    <source>
        <dbReference type="SAM" id="Coils"/>
    </source>
</evidence>
<proteinExistence type="predicted"/>
<dbReference type="GO" id="GO:0036503">
    <property type="term" value="P:ERAD pathway"/>
    <property type="evidence" value="ECO:0007669"/>
    <property type="project" value="TreeGrafter"/>
</dbReference>
<feature type="region of interest" description="Disordered" evidence="2">
    <location>
        <begin position="390"/>
        <end position="409"/>
    </location>
</feature>
<feature type="compositionally biased region" description="Low complexity" evidence="2">
    <location>
        <begin position="25"/>
        <end position="36"/>
    </location>
</feature>
<dbReference type="EMBL" id="HBEL01014156">
    <property type="protein sequence ID" value="CAD8410634.1"/>
    <property type="molecule type" value="Transcribed_RNA"/>
</dbReference>
<feature type="coiled-coil region" evidence="1">
    <location>
        <begin position="247"/>
        <end position="285"/>
    </location>
</feature>
<sequence length="409" mass="45998">MWNAAINPSPILTKTSKPSSEESRSSTTEENSSEEAAASDERKVDFGTYLAKTYLKNNNASSSSTTPILGGSLSDALQTCRSKAHLLLVFLPSAKAKSNENISAIQSLLDYDMIEKALTYKQKQKESASTRSSCYSIWSAKSGSSEATKAMKRLQAVVPKNRKLPILLVAYPAQAMDKYTGNAKLQPRLLSQHHCNPPPTSSSLAKWLVALRKRHAKQISKMRIELKELQLYRERVLSYRESQVGDIQREVDTLREKEELKLKQEEEEQARIAKEERRQELLESLPAEPPNTGDANVITIALRFANGSRGQRRFPMTLETEEQTEILQMGVVFNWIEGEFGIERETLELAMMKAGDGRSFEYERDGSLELNGLGLGKMCGLRVMELKKEDDLVQEDDKENKNGTQETKE</sequence>
<dbReference type="AlphaFoldDB" id="A0A7S0C2E2"/>
<name>A0A7S0C2E2_9STRA</name>
<dbReference type="PANTHER" id="PTHR23322">
    <property type="entry name" value="FAS-ASSOCIATED PROTEIN"/>
    <property type="match status" value="1"/>
</dbReference>
<dbReference type="InterPro" id="IPR050730">
    <property type="entry name" value="UBX_domain-protein"/>
</dbReference>
<dbReference type="InterPro" id="IPR029071">
    <property type="entry name" value="Ubiquitin-like_domsf"/>
</dbReference>
<organism evidence="3">
    <name type="scientific">Proboscia inermis</name>
    <dbReference type="NCBI Taxonomy" id="420281"/>
    <lineage>
        <taxon>Eukaryota</taxon>
        <taxon>Sar</taxon>
        <taxon>Stramenopiles</taxon>
        <taxon>Ochrophyta</taxon>
        <taxon>Bacillariophyta</taxon>
        <taxon>Coscinodiscophyceae</taxon>
        <taxon>Rhizosoleniophycidae</taxon>
        <taxon>Rhizosoleniales</taxon>
        <taxon>Rhizosoleniaceae</taxon>
        <taxon>Proboscia</taxon>
    </lineage>
</organism>
<evidence type="ECO:0000313" key="3">
    <source>
        <dbReference type="EMBL" id="CAD8410634.1"/>
    </source>
</evidence>
<dbReference type="PANTHER" id="PTHR23322:SF1">
    <property type="entry name" value="FAS-ASSOCIATED FACTOR 2"/>
    <property type="match status" value="1"/>
</dbReference>
<reference evidence="3" key="1">
    <citation type="submission" date="2021-01" db="EMBL/GenBank/DDBJ databases">
        <authorList>
            <person name="Corre E."/>
            <person name="Pelletier E."/>
            <person name="Niang G."/>
            <person name="Scheremetjew M."/>
            <person name="Finn R."/>
            <person name="Kale V."/>
            <person name="Holt S."/>
            <person name="Cochrane G."/>
            <person name="Meng A."/>
            <person name="Brown T."/>
            <person name="Cohen L."/>
        </authorList>
    </citation>
    <scope>NUCLEOTIDE SEQUENCE</scope>
    <source>
        <strain evidence="3">CCAP1064/1</strain>
    </source>
</reference>
<accession>A0A7S0C2E2</accession>
<feature type="compositionally biased region" description="Basic and acidic residues" evidence="2">
    <location>
        <begin position="398"/>
        <end position="409"/>
    </location>
</feature>